<dbReference type="EMBL" id="LNYL01000022">
    <property type="protein sequence ID" value="KTD29640.1"/>
    <property type="molecule type" value="Genomic_DNA"/>
</dbReference>
<keyword evidence="2" id="KW-1185">Reference proteome</keyword>
<comment type="caution">
    <text evidence="1">The sequence shown here is derived from an EMBL/GenBank/DDBJ whole genome shotgun (WGS) entry which is preliminary data.</text>
</comment>
<dbReference type="Gene3D" id="3.40.50.1000">
    <property type="entry name" value="HAD superfamily/HAD-like"/>
    <property type="match status" value="1"/>
</dbReference>
<accession>A0A0W0WBF7</accession>
<dbReference type="AlphaFoldDB" id="A0A0W0WBF7"/>
<dbReference type="Proteomes" id="UP000054908">
    <property type="component" value="Unassembled WGS sequence"/>
</dbReference>
<dbReference type="RefSeq" id="WP_058451631.1">
    <property type="nucleotide sequence ID" value="NZ_CAAAIB010000015.1"/>
</dbReference>
<protein>
    <submittedName>
        <fullName evidence="1">Coiled-coil protein</fullName>
    </submittedName>
</protein>
<dbReference type="OrthoDB" id="5641311at2"/>
<dbReference type="InterPro" id="IPR023214">
    <property type="entry name" value="HAD_sf"/>
</dbReference>
<proteinExistence type="predicted"/>
<name>A0A0W0WBF7_9GAMM</name>
<evidence type="ECO:0000313" key="2">
    <source>
        <dbReference type="Proteomes" id="UP000054908"/>
    </source>
</evidence>
<dbReference type="InterPro" id="IPR036412">
    <property type="entry name" value="HAD-like_sf"/>
</dbReference>
<evidence type="ECO:0000313" key="1">
    <source>
        <dbReference type="EMBL" id="KTD29640.1"/>
    </source>
</evidence>
<dbReference type="PATRIC" id="fig|466.6.peg.871"/>
<reference evidence="1 2" key="1">
    <citation type="submission" date="2015-11" db="EMBL/GenBank/DDBJ databases">
        <title>Genomic analysis of 38 Legionella species identifies large and diverse effector repertoires.</title>
        <authorList>
            <person name="Burstein D."/>
            <person name="Amaro F."/>
            <person name="Zusman T."/>
            <person name="Lifshitz Z."/>
            <person name="Cohen O."/>
            <person name="Gilbert J.A."/>
            <person name="Pupko T."/>
            <person name="Shuman H.A."/>
            <person name="Segal G."/>
        </authorList>
    </citation>
    <scope>NUCLEOTIDE SEQUENCE [LARGE SCALE GENOMIC DNA]</scope>
    <source>
        <strain evidence="1 2">PX-1-G2-E2</strain>
    </source>
</reference>
<dbReference type="SUPFAM" id="SSF56784">
    <property type="entry name" value="HAD-like"/>
    <property type="match status" value="1"/>
</dbReference>
<organism evidence="1 2">
    <name type="scientific">Legionella maceachernii</name>
    <dbReference type="NCBI Taxonomy" id="466"/>
    <lineage>
        <taxon>Bacteria</taxon>
        <taxon>Pseudomonadati</taxon>
        <taxon>Pseudomonadota</taxon>
        <taxon>Gammaproteobacteria</taxon>
        <taxon>Legionellales</taxon>
        <taxon>Legionellaceae</taxon>
        <taxon>Legionella</taxon>
    </lineage>
</organism>
<gene>
    <name evidence="1" type="ORF">Lmac_0815</name>
</gene>
<sequence length="454" mass="51322">MATDKIESAKSKKGFVAIDIDGTGLVEKIDKNFGYGLMNEQSHVRQTLIQYIRAAQEAGYDIIILTARPAPIEIALRNLNIGTKPTQDIVDYLKEHDINVKAIARSPAGLKGKKMQELIQEYPEEAIGVLFDDQLKQVNDVKKQGNNQLKAFDVNSKGDLEEYLGLIQLADTHPLMVGKAHPFHPENIIKSVLDASPGKRNQDLVNLNQKLKTLEAKFPDEARDIKKILNELCIRFFEADYRQYRPEIDWINAAAKHLNVLADKLSNDNQITYADLEQARHEIFSKSSLAHVIPNSRCDELIKNFLQQMIKFPLIDELRTQCNTFSAALAYEGHNAEGEEKEAIKLQQIAVKEMVETLKNKDPNIALKNFQDKFESNQDVFANTMAGKDFVESIRTILKSLPFIGSFFEKESEKITDEIKKISQFYKSKLTDLKAADASAIEDQEDIQPGRSSL</sequence>